<reference evidence="4" key="3">
    <citation type="submission" date="2022-06" db="UniProtKB">
        <authorList>
            <consortium name="EnsemblMetazoa"/>
        </authorList>
    </citation>
    <scope>IDENTIFICATION</scope>
</reference>
<keyword evidence="2" id="KW-0472">Membrane</keyword>
<feature type="compositionally biased region" description="Low complexity" evidence="1">
    <location>
        <begin position="1060"/>
        <end position="1074"/>
    </location>
</feature>
<proteinExistence type="predicted"/>
<feature type="transmembrane region" description="Helical" evidence="2">
    <location>
        <begin position="966"/>
        <end position="989"/>
    </location>
</feature>
<feature type="region of interest" description="Disordered" evidence="1">
    <location>
        <begin position="1044"/>
        <end position="1075"/>
    </location>
</feature>
<protein>
    <submittedName>
        <fullName evidence="3 4">Uncharacterized protein</fullName>
    </submittedName>
</protein>
<dbReference type="EnsemblMetazoa" id="SSS_8853s_mrna">
    <property type="protein sequence ID" value="KAF7490148.1"/>
    <property type="gene ID" value="SSS_8853"/>
</dbReference>
<keyword evidence="5" id="KW-1185">Reference proteome</keyword>
<feature type="compositionally biased region" description="Low complexity" evidence="1">
    <location>
        <begin position="1044"/>
        <end position="1053"/>
    </location>
</feature>
<feature type="region of interest" description="Disordered" evidence="1">
    <location>
        <begin position="629"/>
        <end position="654"/>
    </location>
</feature>
<feature type="region of interest" description="Disordered" evidence="1">
    <location>
        <begin position="156"/>
        <end position="184"/>
    </location>
</feature>
<feature type="compositionally biased region" description="Basic residues" evidence="1">
    <location>
        <begin position="670"/>
        <end position="680"/>
    </location>
</feature>
<dbReference type="Proteomes" id="UP000070412">
    <property type="component" value="Unassembled WGS sequence"/>
</dbReference>
<gene>
    <name evidence="3" type="ORF">SSS_8853</name>
</gene>
<sequence length="1337" mass="153878">MVLSVHSAKTKIEKQSRGAKYGHSKHSPRELIELIRISNYNSPSSTSRHHQQELSANIGSGATIESKIDKSIILIELDIHQTLVTLRTLTRPNLHHHHHHHHHRHRFHHRWPHNFRIISRLKRTEFNTEPTIFPCLDFFNVKLSWIIDSLDQYSNEDVNRRKKQTDEWNENERKEKQSSSSDYNQNNLFNEFQLKLDRLNEKHFRPLLRLYWTDKDSMQRINESIESMRSMSVSNSRPLSNRSFDRWRSKSHHRRKNLLNQPQTSSNRIEKNNEDQFNSQNIVDGDDELESSLSPSFRRSSKSIANYFPSNRFSTLIELSKLHYVKEYSIRMRIDDELKIGCDSFKPKSNIFYCFVYLILYKSAVLFENLPHCVPTTAIHSIAPSSAPALIVESSSMPYGLPSRLINNVNQFVSSIESTMTPAVNPRLGSIQIKFNYDEIVEKDSRNPSTIDSSRSFENISFTMDKIDNEELTKDESSGPAYKLLKQTNSLLSEPDEHSMTAKSILKNSLDESAQNSTVFRLKNLSRNMQRICSCRRDWNIIHSHQQKSIDLDSKIFIKEIVPDDDYDAEGVLNNSKDSILIKLIIISCSKLKNKHRFNPLYSLINDRYFPDEEWSEFGDDLKSEELEIHNDDQKHSVHRKKADDRKNPRVESGKISQLYANYQSIKSPSNKKVKQRSSKSLRLSENKPSKSSLLLSSSSSLSTSDIASATKVDNKNYVLQPNPFLTSSTANDEEEIGGDGENNPTVCIVSIANAEQYLFEIENIEPTINWLSENPSLAKQYHYNSEMEINDPIDSFHKSPFLIIRNGQSSIDPQLNIDSTVQDTSDIGGENHYSDNLNGSSKSFVLQNKFLRFEAFTSMNLTIKLTRKNLFRKQSNRNQSDNVQAKSDESSNDFYYSTGKFLRNVSNSLWLWLMNVVATLASKLFAINLVQIPMIQKYFNDQSRSSQALRQIRSDRGELLQMNMVPFHFIAMLLSIFIVMTIVIYIIIALNNQNYQYPNGNNNNNSNPINNGEHSHRNDLLTKRLFNEDDVVVVDCNQNNNLTNFDSNNNCSNEKENKNTNNNNSPKVNSYQNPFGSIPKSMQLSDEKALETSRAFLFESNGSVVGTNPDRINYPGPSKTYVNDDNDHCFVSRSDSLKNDNAIEKNLTKDFRETISINAVVDDDNDYIEIGACNEFGDNLDYEEHQQLQQNQSSSFSDNENSMKLVNNSINYLNYNEKIKRESFTEFDLNTGGNAKPSSSSTSSSIIDKNYRSNRNGNHFEFESNNQNFFSKTFVNSDHHNRSLRKSFLIPDTLCHSNFDNVLIDRSVHNQHCDSIRKINQETLKPTIVPKLSTFS</sequence>
<evidence type="ECO:0000256" key="1">
    <source>
        <dbReference type="SAM" id="MobiDB-lite"/>
    </source>
</evidence>
<dbReference type="OrthoDB" id="10665743at2759"/>
<reference evidence="5" key="1">
    <citation type="journal article" date="2020" name="PLoS Negl. Trop. Dis.">
        <title>High-quality nuclear genome for Sarcoptes scabiei-A critical resource for a neglected parasite.</title>
        <authorList>
            <person name="Korhonen P.K."/>
            <person name="Gasser R.B."/>
            <person name="Ma G."/>
            <person name="Wang T."/>
            <person name="Stroehlein A.J."/>
            <person name="Young N.D."/>
            <person name="Ang C.S."/>
            <person name="Fernando D.D."/>
            <person name="Lu H.C."/>
            <person name="Taylor S."/>
            <person name="Reynolds S.L."/>
            <person name="Mofiz E."/>
            <person name="Najaraj S.H."/>
            <person name="Gowda H."/>
            <person name="Madugundu A."/>
            <person name="Renuse S."/>
            <person name="Holt D."/>
            <person name="Pandey A."/>
            <person name="Papenfuss A.T."/>
            <person name="Fischer K."/>
        </authorList>
    </citation>
    <scope>NUCLEOTIDE SEQUENCE [LARGE SCALE GENOMIC DNA]</scope>
</reference>
<keyword evidence="2" id="KW-0812">Transmembrane</keyword>
<feature type="compositionally biased region" description="Polar residues" evidence="1">
    <location>
        <begin position="228"/>
        <end position="242"/>
    </location>
</feature>
<organism evidence="3">
    <name type="scientific">Sarcoptes scabiei</name>
    <name type="common">Itch mite</name>
    <name type="synonym">Acarus scabiei</name>
    <dbReference type="NCBI Taxonomy" id="52283"/>
    <lineage>
        <taxon>Eukaryota</taxon>
        <taxon>Metazoa</taxon>
        <taxon>Ecdysozoa</taxon>
        <taxon>Arthropoda</taxon>
        <taxon>Chelicerata</taxon>
        <taxon>Arachnida</taxon>
        <taxon>Acari</taxon>
        <taxon>Acariformes</taxon>
        <taxon>Sarcoptiformes</taxon>
        <taxon>Astigmata</taxon>
        <taxon>Psoroptidia</taxon>
        <taxon>Sarcoptoidea</taxon>
        <taxon>Sarcoptidae</taxon>
        <taxon>Sarcoptinae</taxon>
        <taxon>Sarcoptes</taxon>
    </lineage>
</organism>
<feature type="compositionally biased region" description="Basic and acidic residues" evidence="1">
    <location>
        <begin position="164"/>
        <end position="177"/>
    </location>
</feature>
<feature type="region of interest" description="Disordered" evidence="1">
    <location>
        <begin position="1231"/>
        <end position="1251"/>
    </location>
</feature>
<evidence type="ECO:0000313" key="5">
    <source>
        <dbReference type="Proteomes" id="UP000070412"/>
    </source>
</evidence>
<feature type="compositionally biased region" description="Basic and acidic residues" evidence="1">
    <location>
        <begin position="629"/>
        <end position="653"/>
    </location>
</feature>
<feature type="region of interest" description="Disordered" evidence="1">
    <location>
        <begin position="228"/>
        <end position="281"/>
    </location>
</feature>
<feature type="region of interest" description="Disordered" evidence="1">
    <location>
        <begin position="721"/>
        <end position="742"/>
    </location>
</feature>
<feature type="transmembrane region" description="Helical" evidence="2">
    <location>
        <begin position="910"/>
        <end position="931"/>
    </location>
</feature>
<evidence type="ECO:0000256" key="2">
    <source>
        <dbReference type="SAM" id="Phobius"/>
    </source>
</evidence>
<keyword evidence="2" id="KW-1133">Transmembrane helix</keyword>
<reference evidence="3" key="2">
    <citation type="submission" date="2020-01" db="EMBL/GenBank/DDBJ databases">
        <authorList>
            <person name="Korhonen P.K.K."/>
            <person name="Guangxu M.G."/>
            <person name="Wang T.W."/>
            <person name="Stroehlein A.J.S."/>
            <person name="Young N.D."/>
            <person name="Ang C.-S.A."/>
            <person name="Fernando D.W.F."/>
            <person name="Lu H.L."/>
            <person name="Taylor S.T."/>
            <person name="Ehtesham M.E.M."/>
            <person name="Najaraj S.H.N."/>
            <person name="Harsha G.H.G."/>
            <person name="Madugundu A.M."/>
            <person name="Renuse S.R."/>
            <person name="Holt D.H."/>
            <person name="Pandey A.P."/>
            <person name="Papenfuss A.P."/>
            <person name="Gasser R.B.G."/>
            <person name="Fischer K.F."/>
        </authorList>
    </citation>
    <scope>NUCLEOTIDE SEQUENCE</scope>
    <source>
        <strain evidence="3">SSS_KF_BRIS2020</strain>
    </source>
</reference>
<accession>A0A834RA50</accession>
<dbReference type="EMBL" id="WVUK01000062">
    <property type="protein sequence ID" value="KAF7490148.1"/>
    <property type="molecule type" value="Genomic_DNA"/>
</dbReference>
<feature type="region of interest" description="Disordered" evidence="1">
    <location>
        <begin position="1"/>
        <end position="25"/>
    </location>
</feature>
<evidence type="ECO:0000313" key="3">
    <source>
        <dbReference type="EMBL" id="KAF7490148.1"/>
    </source>
</evidence>
<feature type="compositionally biased region" description="Polar residues" evidence="1">
    <location>
        <begin position="258"/>
        <end position="267"/>
    </location>
</feature>
<name>A0A834RA50_SARSC</name>
<feature type="region of interest" description="Disordered" evidence="1">
    <location>
        <begin position="667"/>
        <end position="697"/>
    </location>
</feature>
<evidence type="ECO:0000313" key="4">
    <source>
        <dbReference type="EnsemblMetazoa" id="KAF7490148.1"/>
    </source>
</evidence>
<feature type="compositionally biased region" description="Polar residues" evidence="1">
    <location>
        <begin position="721"/>
        <end position="731"/>
    </location>
</feature>